<dbReference type="Proteomes" id="UP001732700">
    <property type="component" value="Chromosome 6C"/>
</dbReference>
<evidence type="ECO:0000313" key="1">
    <source>
        <dbReference type="EnsemblPlants" id="AVESA.00010b.r2.6CG1115250.1.CDS.1"/>
    </source>
</evidence>
<reference evidence="1" key="2">
    <citation type="submission" date="2025-09" db="UniProtKB">
        <authorList>
            <consortium name="EnsemblPlants"/>
        </authorList>
    </citation>
    <scope>IDENTIFICATION</scope>
</reference>
<protein>
    <submittedName>
        <fullName evidence="1">Uncharacterized protein</fullName>
    </submittedName>
</protein>
<proteinExistence type="predicted"/>
<reference evidence="1" key="1">
    <citation type="submission" date="2021-05" db="EMBL/GenBank/DDBJ databases">
        <authorList>
            <person name="Scholz U."/>
            <person name="Mascher M."/>
            <person name="Fiebig A."/>
        </authorList>
    </citation>
    <scope>NUCLEOTIDE SEQUENCE [LARGE SCALE GENOMIC DNA]</scope>
</reference>
<accession>A0ACD5Z7L5</accession>
<keyword evidence="2" id="KW-1185">Reference proteome</keyword>
<sequence length="207" mass="23259">MLRDLRYLRIHGHVSDTNDQLALLSDPPPHIKVLELDDWTTTRVPQWICGLQCLYSLKLVVNKASTDELHALGDLPSLVNLSLIVVSIPRDTTVVFSAGLFPALELFKCISDYDVTAYLAFEAGAMPKLRSLELHFNERHWGGAATVGLQHLLCLKHITIHITDHSEEFPLQAVHNANSVFKKCTRRHPGQPSFTVDGHGCYSQWRS</sequence>
<evidence type="ECO:0000313" key="2">
    <source>
        <dbReference type="Proteomes" id="UP001732700"/>
    </source>
</evidence>
<dbReference type="EnsemblPlants" id="AVESA.00010b.r2.6CG1115250.1">
    <property type="protein sequence ID" value="AVESA.00010b.r2.6CG1115250.1.CDS.1"/>
    <property type="gene ID" value="AVESA.00010b.r2.6CG1115250"/>
</dbReference>
<organism evidence="1 2">
    <name type="scientific">Avena sativa</name>
    <name type="common">Oat</name>
    <dbReference type="NCBI Taxonomy" id="4498"/>
    <lineage>
        <taxon>Eukaryota</taxon>
        <taxon>Viridiplantae</taxon>
        <taxon>Streptophyta</taxon>
        <taxon>Embryophyta</taxon>
        <taxon>Tracheophyta</taxon>
        <taxon>Spermatophyta</taxon>
        <taxon>Magnoliopsida</taxon>
        <taxon>Liliopsida</taxon>
        <taxon>Poales</taxon>
        <taxon>Poaceae</taxon>
        <taxon>BOP clade</taxon>
        <taxon>Pooideae</taxon>
        <taxon>Poodae</taxon>
        <taxon>Poeae</taxon>
        <taxon>Poeae Chloroplast Group 1 (Aveneae type)</taxon>
        <taxon>Aveninae</taxon>
        <taxon>Avena</taxon>
    </lineage>
</organism>
<name>A0ACD5Z7L5_AVESA</name>